<accession>A4BNG6</accession>
<proteinExistence type="inferred from homology"/>
<comment type="similarity">
    <text evidence="1 6">Belongs to the pseudouridine synthase RluA family.</text>
</comment>
<protein>
    <recommendedName>
        <fullName evidence="6">Pseudouridine synthase</fullName>
        <ecNumber evidence="6">5.4.99.-</ecNumber>
    </recommendedName>
</protein>
<comment type="catalytic activity">
    <reaction evidence="3">
        <text>uridine(1911/1915/1917) in 23S rRNA = pseudouridine(1911/1915/1917) in 23S rRNA</text>
        <dbReference type="Rhea" id="RHEA:42524"/>
        <dbReference type="Rhea" id="RHEA-COMP:10097"/>
        <dbReference type="Rhea" id="RHEA-COMP:10098"/>
        <dbReference type="ChEBI" id="CHEBI:65314"/>
        <dbReference type="ChEBI" id="CHEBI:65315"/>
        <dbReference type="EC" id="5.4.99.23"/>
    </reaction>
</comment>
<dbReference type="InterPro" id="IPR020103">
    <property type="entry name" value="PsdUridine_synth_cat_dom_sf"/>
</dbReference>
<dbReference type="PROSITE" id="PS50889">
    <property type="entry name" value="S4"/>
    <property type="match status" value="1"/>
</dbReference>
<organism evidence="8 9">
    <name type="scientific">Nitrococcus mobilis Nb-231</name>
    <dbReference type="NCBI Taxonomy" id="314278"/>
    <lineage>
        <taxon>Bacteria</taxon>
        <taxon>Pseudomonadati</taxon>
        <taxon>Pseudomonadota</taxon>
        <taxon>Gammaproteobacteria</taxon>
        <taxon>Chromatiales</taxon>
        <taxon>Ectothiorhodospiraceae</taxon>
        <taxon>Nitrococcus</taxon>
    </lineage>
</organism>
<dbReference type="InterPro" id="IPR050188">
    <property type="entry name" value="RluA_PseudoU_synthase"/>
</dbReference>
<dbReference type="CDD" id="cd00165">
    <property type="entry name" value="S4"/>
    <property type="match status" value="1"/>
</dbReference>
<dbReference type="InterPro" id="IPR006145">
    <property type="entry name" value="PsdUridine_synth_RsuA/RluA"/>
</dbReference>
<comment type="caution">
    <text evidence="8">The sequence shown here is derived from an EMBL/GenBank/DDBJ whole genome shotgun (WGS) entry which is preliminary data.</text>
</comment>
<keyword evidence="2 6" id="KW-0413">Isomerase</keyword>
<dbReference type="GO" id="GO:0003723">
    <property type="term" value="F:RNA binding"/>
    <property type="evidence" value="ECO:0007669"/>
    <property type="project" value="UniProtKB-KW"/>
</dbReference>
<dbReference type="RefSeq" id="WP_005002077.1">
    <property type="nucleotide sequence ID" value="NZ_CH672427.1"/>
</dbReference>
<dbReference type="Gene3D" id="3.30.2350.10">
    <property type="entry name" value="Pseudouridine synthase"/>
    <property type="match status" value="1"/>
</dbReference>
<evidence type="ECO:0000313" key="8">
    <source>
        <dbReference type="EMBL" id="EAR22765.1"/>
    </source>
</evidence>
<dbReference type="AlphaFoldDB" id="A4BNG6"/>
<dbReference type="Proteomes" id="UP000003374">
    <property type="component" value="Unassembled WGS sequence"/>
</dbReference>
<dbReference type="STRING" id="314278.NB231_09943"/>
<dbReference type="eggNOG" id="COG0564">
    <property type="taxonomic scope" value="Bacteria"/>
</dbReference>
<keyword evidence="9" id="KW-1185">Reference proteome</keyword>
<comment type="catalytic activity">
    <reaction evidence="6">
        <text>a uridine in RNA = a pseudouridine in RNA</text>
        <dbReference type="Rhea" id="RHEA:48348"/>
        <dbReference type="Rhea" id="RHEA-COMP:12068"/>
        <dbReference type="Rhea" id="RHEA-COMP:12069"/>
        <dbReference type="ChEBI" id="CHEBI:65314"/>
        <dbReference type="ChEBI" id="CHEBI:65315"/>
    </reaction>
</comment>
<dbReference type="Gene3D" id="3.10.290.10">
    <property type="entry name" value="RNA-binding S4 domain"/>
    <property type="match status" value="1"/>
</dbReference>
<evidence type="ECO:0000256" key="5">
    <source>
        <dbReference type="PROSITE-ProRule" id="PRU00182"/>
    </source>
</evidence>
<feature type="domain" description="Pseudouridine synthase RsuA/RluA-like" evidence="7">
    <location>
        <begin position="92"/>
        <end position="240"/>
    </location>
</feature>
<sequence>MSERIEHTAIIPIAQAGQRFDRALATIFPQYSRSRLQAWLKSGAITVDTTVLRAKDLVCGGEQVRLSVLLEEEGAVAAEPIALRIVYEDDSLLVIDKPPSLIVHPGAGHAGGTLQNALLHYDPRLAGLPRAGIVHRLDKGTSGLMVVARNLTAHKLLVEQLQARSVKRDYLALVSAVVTSGGRATAAIGRHRRDRTRMAVRQDGRAAVTHFRVVERFAAHTLLRCSLETGRTHQIRVHMAWLRQPVVGDPVYGGRTRLPKGASEELKTALSGFRRQALHALELRLVHPATEQAVGWHSPLPADYAYLLEVLRGCR</sequence>
<dbReference type="SUPFAM" id="SSF55120">
    <property type="entry name" value="Pseudouridine synthase"/>
    <property type="match status" value="1"/>
</dbReference>
<dbReference type="InterPro" id="IPR036986">
    <property type="entry name" value="S4_RNA-bd_sf"/>
</dbReference>
<dbReference type="PROSITE" id="PS01129">
    <property type="entry name" value="PSI_RLU"/>
    <property type="match status" value="1"/>
</dbReference>
<dbReference type="GO" id="GO:0000455">
    <property type="term" value="P:enzyme-directed rRNA pseudouridine synthesis"/>
    <property type="evidence" value="ECO:0007669"/>
    <property type="project" value="TreeGrafter"/>
</dbReference>
<dbReference type="PANTHER" id="PTHR21600">
    <property type="entry name" value="MITOCHONDRIAL RNA PSEUDOURIDINE SYNTHASE"/>
    <property type="match status" value="1"/>
</dbReference>
<dbReference type="EC" id="5.4.99.-" evidence="6"/>
<evidence type="ECO:0000256" key="3">
    <source>
        <dbReference type="ARBA" id="ARBA00036882"/>
    </source>
</evidence>
<evidence type="ECO:0000256" key="4">
    <source>
        <dbReference type="PIRSR" id="PIRSR606225-1"/>
    </source>
</evidence>
<dbReference type="Pfam" id="PF00849">
    <property type="entry name" value="PseudoU_synth_2"/>
    <property type="match status" value="1"/>
</dbReference>
<comment type="function">
    <text evidence="6">Responsible for synthesis of pseudouridine from uracil.</text>
</comment>
<dbReference type="InterPro" id="IPR006224">
    <property type="entry name" value="PsdUridine_synth_RluA-like_CS"/>
</dbReference>
<evidence type="ECO:0000256" key="2">
    <source>
        <dbReference type="ARBA" id="ARBA00023235"/>
    </source>
</evidence>
<gene>
    <name evidence="8" type="ORF">NB231_09943</name>
</gene>
<keyword evidence="5" id="KW-0694">RNA-binding</keyword>
<dbReference type="CDD" id="cd02869">
    <property type="entry name" value="PseudoU_synth_RluA_like"/>
    <property type="match status" value="1"/>
</dbReference>
<dbReference type="InterPro" id="IPR006225">
    <property type="entry name" value="PsdUridine_synth_RluC/D"/>
</dbReference>
<feature type="active site" evidence="4">
    <location>
        <position position="138"/>
    </location>
</feature>
<name>A4BNG6_9GAMM</name>
<dbReference type="GO" id="GO:0160140">
    <property type="term" value="F:23S rRNA pseudouridine(1911/1915/1917) synthase activity"/>
    <property type="evidence" value="ECO:0007669"/>
    <property type="project" value="UniProtKB-EC"/>
</dbReference>
<evidence type="ECO:0000259" key="7">
    <source>
        <dbReference type="Pfam" id="PF00849"/>
    </source>
</evidence>
<dbReference type="EMBL" id="AAOF01000002">
    <property type="protein sequence ID" value="EAR22765.1"/>
    <property type="molecule type" value="Genomic_DNA"/>
</dbReference>
<reference evidence="8 9" key="1">
    <citation type="submission" date="2006-02" db="EMBL/GenBank/DDBJ databases">
        <authorList>
            <person name="Waterbury J."/>
            <person name="Ferriera S."/>
            <person name="Johnson J."/>
            <person name="Kravitz S."/>
            <person name="Halpern A."/>
            <person name="Remington K."/>
            <person name="Beeson K."/>
            <person name="Tran B."/>
            <person name="Rogers Y.-H."/>
            <person name="Friedman R."/>
            <person name="Venter J.C."/>
        </authorList>
    </citation>
    <scope>NUCLEOTIDE SEQUENCE [LARGE SCALE GENOMIC DNA]</scope>
    <source>
        <strain evidence="8 9">Nb-231</strain>
    </source>
</reference>
<dbReference type="OrthoDB" id="9807829at2"/>
<dbReference type="HOGENOM" id="CLU_016902_4_0_6"/>
<dbReference type="SUPFAM" id="SSF55174">
    <property type="entry name" value="Alpha-L RNA-binding motif"/>
    <property type="match status" value="1"/>
</dbReference>
<dbReference type="PANTHER" id="PTHR21600:SF44">
    <property type="entry name" value="RIBOSOMAL LARGE SUBUNIT PSEUDOURIDINE SYNTHASE D"/>
    <property type="match status" value="1"/>
</dbReference>
<evidence type="ECO:0000313" key="9">
    <source>
        <dbReference type="Proteomes" id="UP000003374"/>
    </source>
</evidence>
<dbReference type="NCBIfam" id="TIGR00005">
    <property type="entry name" value="rluA_subfam"/>
    <property type="match status" value="1"/>
</dbReference>
<evidence type="ECO:0000256" key="6">
    <source>
        <dbReference type="RuleBase" id="RU362028"/>
    </source>
</evidence>
<evidence type="ECO:0000256" key="1">
    <source>
        <dbReference type="ARBA" id="ARBA00010876"/>
    </source>
</evidence>
<dbReference type="NCBIfam" id="NF008385">
    <property type="entry name" value="PRK11180.1"/>
    <property type="match status" value="1"/>
</dbReference>